<dbReference type="AlphaFoldDB" id="A0A370GK51"/>
<protein>
    <submittedName>
        <fullName evidence="1">Uncharacterized protein</fullName>
    </submittedName>
</protein>
<accession>A0A370GK51</accession>
<name>A0A370GK51_9COXI</name>
<dbReference type="EMBL" id="QQAX01000010">
    <property type="protein sequence ID" value="RDI43750.1"/>
    <property type="molecule type" value="Genomic_DNA"/>
</dbReference>
<sequence>MTTNLQEIYNEWQNNPRFREQFKKNPEQALKEAGFEVSPEDLKKIKGILHLKDEEFDKRINK</sequence>
<reference evidence="1 2" key="1">
    <citation type="submission" date="2018-07" db="EMBL/GenBank/DDBJ databases">
        <title>Genomic Encyclopedia of Type Strains, Phase IV (KMG-IV): sequencing the most valuable type-strain genomes for metagenomic binning, comparative biology and taxonomic classification.</title>
        <authorList>
            <person name="Goeker M."/>
        </authorList>
    </citation>
    <scope>NUCLEOTIDE SEQUENCE [LARGE SCALE GENOMIC DNA]</scope>
    <source>
        <strain evidence="1 2">DSM 16500</strain>
    </source>
</reference>
<gene>
    <name evidence="1" type="ORF">C8D86_11020</name>
</gene>
<evidence type="ECO:0000313" key="1">
    <source>
        <dbReference type="EMBL" id="RDI43750.1"/>
    </source>
</evidence>
<keyword evidence="2" id="KW-1185">Reference proteome</keyword>
<dbReference type="Proteomes" id="UP000254720">
    <property type="component" value="Unassembled WGS sequence"/>
</dbReference>
<proteinExistence type="predicted"/>
<dbReference type="RefSeq" id="WP_114834309.1">
    <property type="nucleotide sequence ID" value="NZ_LR699115.1"/>
</dbReference>
<dbReference type="NCBIfam" id="NF038399">
    <property type="entry name" value="NH_RiPP_Os17"/>
    <property type="match status" value="1"/>
</dbReference>
<comment type="caution">
    <text evidence="1">The sequence shown here is derived from an EMBL/GenBank/DDBJ whole genome shotgun (WGS) entry which is preliminary data.</text>
</comment>
<organism evidence="1 2">
    <name type="scientific">Aquicella lusitana</name>
    <dbReference type="NCBI Taxonomy" id="254246"/>
    <lineage>
        <taxon>Bacteria</taxon>
        <taxon>Pseudomonadati</taxon>
        <taxon>Pseudomonadota</taxon>
        <taxon>Gammaproteobacteria</taxon>
        <taxon>Legionellales</taxon>
        <taxon>Coxiellaceae</taxon>
        <taxon>Aquicella</taxon>
    </lineage>
</organism>
<evidence type="ECO:0000313" key="2">
    <source>
        <dbReference type="Proteomes" id="UP000254720"/>
    </source>
</evidence>